<dbReference type="SMART" id="SM00501">
    <property type="entry name" value="BRIGHT"/>
    <property type="match status" value="1"/>
</dbReference>
<dbReference type="Pfam" id="PF02257">
    <property type="entry name" value="RFX_DNA_binding"/>
    <property type="match status" value="1"/>
</dbReference>
<feature type="domain" description="RFX-type winged-helix" evidence="7">
    <location>
        <begin position="625"/>
        <end position="707"/>
    </location>
</feature>
<dbReference type="CDD" id="cd16100">
    <property type="entry name" value="ARID"/>
    <property type="match status" value="1"/>
</dbReference>
<feature type="region of interest" description="Disordered" evidence="5">
    <location>
        <begin position="821"/>
        <end position="842"/>
    </location>
</feature>
<evidence type="ECO:0000259" key="7">
    <source>
        <dbReference type="PROSITE" id="PS51526"/>
    </source>
</evidence>
<dbReference type="InterPro" id="IPR036431">
    <property type="entry name" value="ARID_dom_sf"/>
</dbReference>
<feature type="compositionally biased region" description="Low complexity" evidence="5">
    <location>
        <begin position="953"/>
        <end position="964"/>
    </location>
</feature>
<evidence type="ECO:0000256" key="5">
    <source>
        <dbReference type="SAM" id="MobiDB-lite"/>
    </source>
</evidence>
<dbReference type="PROSITE" id="PS51526">
    <property type="entry name" value="RFX_DBD"/>
    <property type="match status" value="1"/>
</dbReference>
<dbReference type="GO" id="GO:0006325">
    <property type="term" value="P:chromatin organization"/>
    <property type="evidence" value="ECO:0007669"/>
    <property type="project" value="UniProtKB-KW"/>
</dbReference>
<keyword evidence="2" id="KW-0805">Transcription regulation</keyword>
<evidence type="ECO:0000313" key="8">
    <source>
        <dbReference type="EMBL" id="CAB3222864.1"/>
    </source>
</evidence>
<dbReference type="SMART" id="SM01014">
    <property type="entry name" value="ARID"/>
    <property type="match status" value="1"/>
</dbReference>
<organism evidence="8">
    <name type="scientific">Phallusia mammillata</name>
    <dbReference type="NCBI Taxonomy" id="59560"/>
    <lineage>
        <taxon>Eukaryota</taxon>
        <taxon>Metazoa</taxon>
        <taxon>Chordata</taxon>
        <taxon>Tunicata</taxon>
        <taxon>Ascidiacea</taxon>
        <taxon>Phlebobranchia</taxon>
        <taxon>Ascidiidae</taxon>
        <taxon>Phallusia</taxon>
    </lineage>
</organism>
<feature type="compositionally biased region" description="Low complexity" evidence="5">
    <location>
        <begin position="726"/>
        <end position="742"/>
    </location>
</feature>
<feature type="compositionally biased region" description="Polar residues" evidence="5">
    <location>
        <begin position="965"/>
        <end position="981"/>
    </location>
</feature>
<keyword evidence="1" id="KW-0156">Chromatin regulator</keyword>
<accession>A0A6F9D6J5</accession>
<sequence>MNKNNLDDGEKLAFLNGLQQFLEDKGKVLLPYPRLAGKIIDLHDLYNRVTSLGGYQKVTEKELWDEFLLEYKFPVISSTLAFGLRTIYQRFLEEYERVHYFGDDEVPKKPRFDASIKRSRNPLYINERDRAQFGLSATRLSEPRFATDISDYERIAFSLTSGLPNEVDFAINACTLLSGESRHVLRLSRCPQLLEALLLHAGISSSNVNSYEQIGHTWKNRTGHNFSQFWNETVCNQNVLMEMLPECSSCVETDPQKTKTVCDCCNQDVSNKNSHHAGCKKLFPTNCHSWSSVFQSKRCLGVQDYEGQRILQIALVLLNLSFENFNVPLLANNKSLVRFVFLCIHSNYSSLRQTGLDILGNVSASMNIENLGLKMMKCTYVTVERCIKSRDKFDKIRGFEVLGNLCKSIPNKDTLLTSISDEIFKSSVLLLTIGDIELAIAAIEALYTLSKLGEETCTRITFIPGSIEILVCLITFNVRTLGSSQLSAIRIARRISPPTVAQPQQQIHRPVPPAALPNYPVPRVIHPHHVKPTHHIGPHYQAVRPHQPSPLVHTALSSQSPVQQFPVPVNPVSTKPINPTKQANRPVGAGPTYTHSETTTVPPVFHYMPAPPSDIVLDKSPESFAQLWVWATYEQCGNDDGSVPRVQLFADYATAASRYGMCSKNQVLPAAEFGRCLQRVFSNTASRLFNDCNAQPMYHITGIRKRQTPLPVPGYHPQVPLNIPNSKHSTSTASHTSQTVVTCQSNSSSLNHQSPITSLSVSNSKMPNLVSDSKSKASNNSEGIKYPLAEIGSAGTSPTKTSEAERTNGDSLHFVANGLQTKDHKLSGEHSEEKNLPDSSLQKSNVISSNCLLEKQQVNGGVDDLHESVSQSAALTSKDDESTDAHRGHCESLGGKADRKSQIHCKIPREPVNHIDTTPFANHINSNHKPAKTEELKTEGLCNGFPEDKESSKSVLSSDDTSTDNNKPATHGINGSWSPTEMHQNNSVLEVKNNPKPSRVDECKVLPKTCEPNNISTNENQIKAVNTTSPQTSPSGPNQLKQYHKVQKNSSTEEVSTQLVNNTSTTPVIGLSSKPEIHEPKNTLATNLNVTKQSLTSQPIGSNNVTHIHTIPKTSECGLKRGHEVGDEAPDPKQLRSKIESTALLPKNNLIEPVDKQTNSNPTPTAIIIPNSNSNHFPQTKPTPGPPVPPSSVPPGQRKPPPIDLMAPNASLMVLFRNSGKQPFEDFSDDKEDPISKSIRLTAALILMNIAKFCDHGRSLLQRHESWLAQLAMSGMDCSPNLAKLLAEMDR</sequence>
<gene>
    <name evidence="8" type="primary">Arid2</name>
</gene>
<feature type="domain" description="ARID" evidence="6">
    <location>
        <begin position="8"/>
        <end position="100"/>
    </location>
</feature>
<reference evidence="8" key="1">
    <citation type="submission" date="2020-04" db="EMBL/GenBank/DDBJ databases">
        <authorList>
            <person name="Neveu A P."/>
        </authorList>
    </citation>
    <scope>NUCLEOTIDE SEQUENCE</scope>
    <source>
        <tissue evidence="8">Whole embryo</tissue>
    </source>
</reference>
<feature type="compositionally biased region" description="Polar residues" evidence="5">
    <location>
        <begin position="915"/>
        <end position="928"/>
    </location>
</feature>
<feature type="compositionally biased region" description="Pro residues" evidence="5">
    <location>
        <begin position="1181"/>
        <end position="1200"/>
    </location>
</feature>
<dbReference type="InterPro" id="IPR016024">
    <property type="entry name" value="ARM-type_fold"/>
</dbReference>
<dbReference type="InterPro" id="IPR003150">
    <property type="entry name" value="DNA-bd_RFX"/>
</dbReference>
<feature type="region of interest" description="Disordered" evidence="5">
    <location>
        <begin position="573"/>
        <end position="593"/>
    </location>
</feature>
<dbReference type="SUPFAM" id="SSF48371">
    <property type="entry name" value="ARM repeat"/>
    <property type="match status" value="1"/>
</dbReference>
<dbReference type="Pfam" id="PF01388">
    <property type="entry name" value="ARID"/>
    <property type="match status" value="1"/>
</dbReference>
<dbReference type="Gene3D" id="1.25.10.10">
    <property type="entry name" value="Leucine-rich Repeat Variant"/>
    <property type="match status" value="1"/>
</dbReference>
<evidence type="ECO:0000256" key="3">
    <source>
        <dbReference type="ARBA" id="ARBA00023163"/>
    </source>
</evidence>
<dbReference type="EMBL" id="LR783029">
    <property type="protein sequence ID" value="CAB3222864.1"/>
    <property type="molecule type" value="mRNA"/>
</dbReference>
<dbReference type="SUPFAM" id="SSF46774">
    <property type="entry name" value="ARID-like"/>
    <property type="match status" value="1"/>
</dbReference>
<dbReference type="Gene3D" id="1.10.10.10">
    <property type="entry name" value="Winged helix-like DNA-binding domain superfamily/Winged helix DNA-binding domain"/>
    <property type="match status" value="1"/>
</dbReference>
<evidence type="ECO:0000256" key="2">
    <source>
        <dbReference type="ARBA" id="ARBA00023015"/>
    </source>
</evidence>
<dbReference type="InterPro" id="IPR052406">
    <property type="entry name" value="Chromatin_Remodeling_Comp"/>
</dbReference>
<evidence type="ECO:0000256" key="1">
    <source>
        <dbReference type="ARBA" id="ARBA00022853"/>
    </source>
</evidence>
<dbReference type="GO" id="GO:0003677">
    <property type="term" value="F:DNA binding"/>
    <property type="evidence" value="ECO:0007669"/>
    <property type="project" value="InterPro"/>
</dbReference>
<proteinExistence type="evidence at transcript level"/>
<feature type="compositionally biased region" description="Basic and acidic residues" evidence="5">
    <location>
        <begin position="877"/>
        <end position="913"/>
    </location>
</feature>
<evidence type="ECO:0000256" key="4">
    <source>
        <dbReference type="ARBA" id="ARBA00023242"/>
    </source>
</evidence>
<feature type="region of interest" description="Disordered" evidence="5">
    <location>
        <begin position="1169"/>
        <end position="1200"/>
    </location>
</feature>
<dbReference type="PANTHER" id="PTHR22970:SF14">
    <property type="entry name" value="AT-RICH INTERACTIVE DOMAIN-CONTAINING PROTEIN 2"/>
    <property type="match status" value="1"/>
</dbReference>
<dbReference type="InterPro" id="IPR036388">
    <property type="entry name" value="WH-like_DNA-bd_sf"/>
</dbReference>
<feature type="region of interest" description="Disordered" evidence="5">
    <location>
        <begin position="1011"/>
        <end position="1040"/>
    </location>
</feature>
<name>A0A6F9D6J5_9ASCI</name>
<dbReference type="PANTHER" id="PTHR22970">
    <property type="entry name" value="AT-RICH INTERACTIVE DOMAIN-CONTAINING PROTEIN 2"/>
    <property type="match status" value="1"/>
</dbReference>
<feature type="region of interest" description="Disordered" evidence="5">
    <location>
        <begin position="870"/>
        <end position="981"/>
    </location>
</feature>
<dbReference type="PROSITE" id="PS51011">
    <property type="entry name" value="ARID"/>
    <property type="match status" value="1"/>
</dbReference>
<protein>
    <submittedName>
        <fullName evidence="8">AT-rich interactive domain-containing protein 2-like</fullName>
    </submittedName>
</protein>
<keyword evidence="4" id="KW-0539">Nucleus</keyword>
<feature type="compositionally biased region" description="Polar residues" evidence="5">
    <location>
        <begin position="743"/>
        <end position="782"/>
    </location>
</feature>
<feature type="region of interest" description="Disordered" evidence="5">
    <location>
        <begin position="717"/>
        <end position="809"/>
    </location>
</feature>
<dbReference type="InterPro" id="IPR011989">
    <property type="entry name" value="ARM-like"/>
</dbReference>
<dbReference type="Gene3D" id="1.10.150.60">
    <property type="entry name" value="ARID DNA-binding domain"/>
    <property type="match status" value="1"/>
</dbReference>
<evidence type="ECO:0000259" key="6">
    <source>
        <dbReference type="PROSITE" id="PS51011"/>
    </source>
</evidence>
<keyword evidence="3" id="KW-0804">Transcription</keyword>
<dbReference type="InterPro" id="IPR001606">
    <property type="entry name" value="ARID_dom"/>
</dbReference>
<feature type="compositionally biased region" description="Basic and acidic residues" evidence="5">
    <location>
        <begin position="821"/>
        <end position="836"/>
    </location>
</feature>
<dbReference type="GO" id="GO:0006355">
    <property type="term" value="P:regulation of DNA-templated transcription"/>
    <property type="evidence" value="ECO:0007669"/>
    <property type="project" value="InterPro"/>
</dbReference>